<protein>
    <submittedName>
        <fullName evidence="3">Uncharacterized protein</fullName>
    </submittedName>
</protein>
<organism evidence="3 4">
    <name type="scientific">Desulfatibacillum aliphaticivorans</name>
    <dbReference type="NCBI Taxonomy" id="218208"/>
    <lineage>
        <taxon>Bacteria</taxon>
        <taxon>Pseudomonadati</taxon>
        <taxon>Thermodesulfobacteriota</taxon>
        <taxon>Desulfobacteria</taxon>
        <taxon>Desulfobacterales</taxon>
        <taxon>Desulfatibacillaceae</taxon>
        <taxon>Desulfatibacillum</taxon>
    </lineage>
</organism>
<accession>B8FJ58</accession>
<dbReference type="AlphaFoldDB" id="B8FJ58"/>
<feature type="signal peptide" evidence="2">
    <location>
        <begin position="1"/>
        <end position="21"/>
    </location>
</feature>
<dbReference type="RefSeq" id="WP_015948044.1">
    <property type="nucleotide sequence ID" value="NC_011768.1"/>
</dbReference>
<keyword evidence="4" id="KW-1185">Reference proteome</keyword>
<feature type="chain" id="PRO_5002872405" evidence="2">
    <location>
        <begin position="22"/>
        <end position="147"/>
    </location>
</feature>
<reference evidence="3 4" key="1">
    <citation type="journal article" date="2012" name="Environ. Microbiol.">
        <title>The genome sequence of Desulfatibacillum alkenivorans AK-01: a blueprint for anaerobic alkane oxidation.</title>
        <authorList>
            <person name="Callaghan A.V."/>
            <person name="Morris B.E."/>
            <person name="Pereira I.A."/>
            <person name="McInerney M.J."/>
            <person name="Austin R.N."/>
            <person name="Groves J.T."/>
            <person name="Kukor J.J."/>
            <person name="Suflita J.M."/>
            <person name="Young L.Y."/>
            <person name="Zylstra G.J."/>
            <person name="Wawrik B."/>
        </authorList>
    </citation>
    <scope>NUCLEOTIDE SEQUENCE [LARGE SCALE GENOMIC DNA]</scope>
    <source>
        <strain evidence="3 4">AK-01</strain>
    </source>
</reference>
<gene>
    <name evidence="3" type="ordered locus">Dalk_3296</name>
</gene>
<keyword evidence="2" id="KW-0732">Signal</keyword>
<evidence type="ECO:0000256" key="1">
    <source>
        <dbReference type="SAM" id="MobiDB-lite"/>
    </source>
</evidence>
<evidence type="ECO:0000313" key="3">
    <source>
        <dbReference type="EMBL" id="ACL04985.1"/>
    </source>
</evidence>
<dbReference type="HOGENOM" id="CLU_1765038_0_0_7"/>
<proteinExistence type="predicted"/>
<dbReference type="Proteomes" id="UP000000739">
    <property type="component" value="Chromosome"/>
</dbReference>
<evidence type="ECO:0000256" key="2">
    <source>
        <dbReference type="SAM" id="SignalP"/>
    </source>
</evidence>
<dbReference type="KEGG" id="dal:Dalk_3296"/>
<sequence>MKTRLIIFLFALAALPMPAHAQDPASQFTRAYHLVSQDKIPLLYDVWGAFVSIALAEEERDRPGNSLFIYRETGYGPMLLELDADVMDGVKMEMQDAWKSGGSGHKRHEAIPPIKSHSPENRGSSVLIIQPRSDVPEAGIASEDIED</sequence>
<feature type="region of interest" description="Disordered" evidence="1">
    <location>
        <begin position="97"/>
        <end position="147"/>
    </location>
</feature>
<dbReference type="EMBL" id="CP001322">
    <property type="protein sequence ID" value="ACL04985.1"/>
    <property type="molecule type" value="Genomic_DNA"/>
</dbReference>
<name>B8FJ58_DESAL</name>
<evidence type="ECO:0000313" key="4">
    <source>
        <dbReference type="Proteomes" id="UP000000739"/>
    </source>
</evidence>